<keyword evidence="3 6" id="KW-0863">Zinc-finger</keyword>
<keyword evidence="5" id="KW-0862">Zinc</keyword>
<evidence type="ECO:0000256" key="4">
    <source>
        <dbReference type="ARBA" id="ARBA00022786"/>
    </source>
</evidence>
<dbReference type="Proteomes" id="UP000239156">
    <property type="component" value="Unassembled WGS sequence"/>
</dbReference>
<sequence>MEAIYHCPPAHNLNRAKLAIRICAALSRSGILANTPPTVHRDSDGPGGAIELQAAVERSKGKNQIPTSSGEGSTIRVLDNGSASEMDMECAVCLEEFNSAALGNEKLIPGQAPLRQLVACSHTYHRHCIDKWLADPSKTCPPVEQHPRMMA</sequence>
<dbReference type="PANTHER" id="PTHR14155">
    <property type="entry name" value="RING FINGER DOMAIN-CONTAINING"/>
    <property type="match status" value="1"/>
</dbReference>
<dbReference type="VEuPathDB" id="FungiDB:PSTT_07702"/>
<accession>A0A2S4VF98</accession>
<comment type="pathway">
    <text evidence="1">Protein modification; protein ubiquitination.</text>
</comment>
<comment type="caution">
    <text evidence="8">The sequence shown here is derived from an EMBL/GenBank/DDBJ whole genome shotgun (WGS) entry which is preliminary data.</text>
</comment>
<protein>
    <recommendedName>
        <fullName evidence="7">RING-type domain-containing protein</fullName>
    </recommendedName>
</protein>
<evidence type="ECO:0000256" key="6">
    <source>
        <dbReference type="PROSITE-ProRule" id="PRU00175"/>
    </source>
</evidence>
<dbReference type="VEuPathDB" id="FungiDB:PSHT_02054"/>
<dbReference type="GO" id="GO:0051603">
    <property type="term" value="P:proteolysis involved in protein catabolic process"/>
    <property type="evidence" value="ECO:0007669"/>
    <property type="project" value="UniProtKB-ARBA"/>
</dbReference>
<dbReference type="UniPathway" id="UPA00143"/>
<dbReference type="InterPro" id="IPR053238">
    <property type="entry name" value="RING-H2_zinc_finger"/>
</dbReference>
<keyword evidence="9" id="KW-1185">Reference proteome</keyword>
<dbReference type="InterPro" id="IPR024766">
    <property type="entry name" value="Znf_RING_H2"/>
</dbReference>
<dbReference type="PANTHER" id="PTHR14155:SF627">
    <property type="entry name" value="OS06G0192800 PROTEIN"/>
    <property type="match status" value="1"/>
</dbReference>
<evidence type="ECO:0000256" key="5">
    <source>
        <dbReference type="ARBA" id="ARBA00022833"/>
    </source>
</evidence>
<gene>
    <name evidence="8" type="ORF">PSTT_07702</name>
</gene>
<dbReference type="EMBL" id="PKSL01000066">
    <property type="protein sequence ID" value="POW08212.1"/>
    <property type="molecule type" value="Genomic_DNA"/>
</dbReference>
<evidence type="ECO:0000313" key="8">
    <source>
        <dbReference type="EMBL" id="POW08212.1"/>
    </source>
</evidence>
<dbReference type="SMART" id="SM00184">
    <property type="entry name" value="RING"/>
    <property type="match status" value="1"/>
</dbReference>
<dbReference type="SUPFAM" id="SSF57850">
    <property type="entry name" value="RING/U-box"/>
    <property type="match status" value="1"/>
</dbReference>
<dbReference type="PROSITE" id="PS50089">
    <property type="entry name" value="ZF_RING_2"/>
    <property type="match status" value="1"/>
</dbReference>
<dbReference type="GO" id="GO:0016567">
    <property type="term" value="P:protein ubiquitination"/>
    <property type="evidence" value="ECO:0007669"/>
    <property type="project" value="UniProtKB-UniPathway"/>
</dbReference>
<dbReference type="InterPro" id="IPR001841">
    <property type="entry name" value="Znf_RING"/>
</dbReference>
<keyword evidence="2" id="KW-0479">Metal-binding</keyword>
<dbReference type="GO" id="GO:0008270">
    <property type="term" value="F:zinc ion binding"/>
    <property type="evidence" value="ECO:0007669"/>
    <property type="project" value="UniProtKB-KW"/>
</dbReference>
<dbReference type="Pfam" id="PF12678">
    <property type="entry name" value="zf-rbx1"/>
    <property type="match status" value="1"/>
</dbReference>
<evidence type="ECO:0000313" key="9">
    <source>
        <dbReference type="Proteomes" id="UP000239156"/>
    </source>
</evidence>
<reference evidence="8" key="1">
    <citation type="submission" date="2017-12" db="EMBL/GenBank/DDBJ databases">
        <title>Gene loss provides genomic basis for host adaptation in cereal stripe rust fungi.</title>
        <authorList>
            <person name="Xia C."/>
        </authorList>
    </citation>
    <scope>NUCLEOTIDE SEQUENCE [LARGE SCALE GENOMIC DNA]</scope>
    <source>
        <strain evidence="8">93-210</strain>
    </source>
</reference>
<keyword evidence="4" id="KW-0833">Ubl conjugation pathway</keyword>
<dbReference type="AlphaFoldDB" id="A0A2S4VF98"/>
<evidence type="ECO:0000256" key="2">
    <source>
        <dbReference type="ARBA" id="ARBA00022723"/>
    </source>
</evidence>
<evidence type="ECO:0000259" key="7">
    <source>
        <dbReference type="PROSITE" id="PS50089"/>
    </source>
</evidence>
<organism evidence="8 9">
    <name type="scientific">Puccinia striiformis</name>
    <dbReference type="NCBI Taxonomy" id="27350"/>
    <lineage>
        <taxon>Eukaryota</taxon>
        <taxon>Fungi</taxon>
        <taxon>Dikarya</taxon>
        <taxon>Basidiomycota</taxon>
        <taxon>Pucciniomycotina</taxon>
        <taxon>Pucciniomycetes</taxon>
        <taxon>Pucciniales</taxon>
        <taxon>Pucciniaceae</taxon>
        <taxon>Puccinia</taxon>
    </lineage>
</organism>
<name>A0A2S4VF98_9BASI</name>
<evidence type="ECO:0000256" key="3">
    <source>
        <dbReference type="ARBA" id="ARBA00022771"/>
    </source>
</evidence>
<proteinExistence type="predicted"/>
<feature type="domain" description="RING-type" evidence="7">
    <location>
        <begin position="90"/>
        <end position="141"/>
    </location>
</feature>
<evidence type="ECO:0000256" key="1">
    <source>
        <dbReference type="ARBA" id="ARBA00004906"/>
    </source>
</evidence>
<dbReference type="InterPro" id="IPR013083">
    <property type="entry name" value="Znf_RING/FYVE/PHD"/>
</dbReference>
<dbReference type="Gene3D" id="3.30.40.10">
    <property type="entry name" value="Zinc/RING finger domain, C3HC4 (zinc finger)"/>
    <property type="match status" value="1"/>
</dbReference>